<comment type="similarity">
    <text evidence="1">Belongs to the sigma-70 factor family. ECF subfamily.</text>
</comment>
<reference evidence="7" key="1">
    <citation type="submission" date="2020-05" db="EMBL/GenBank/DDBJ databases">
        <title>Chitinophaga laudate sp. nov., isolated from a tropical peat swamp.</title>
        <authorList>
            <person name="Goh C.B.S."/>
            <person name="Lee M.S."/>
            <person name="Parimannan S."/>
            <person name="Pasbakhsh P."/>
            <person name="Yule C.M."/>
            <person name="Rajandas H."/>
            <person name="Loke S."/>
            <person name="Croft L."/>
            <person name="Tan J.B.L."/>
        </authorList>
    </citation>
    <scope>NUCLEOTIDE SEQUENCE</scope>
    <source>
        <strain evidence="7">Mgbs1</strain>
    </source>
</reference>
<evidence type="ECO:0000256" key="3">
    <source>
        <dbReference type="ARBA" id="ARBA00023082"/>
    </source>
</evidence>
<dbReference type="InterPro" id="IPR013324">
    <property type="entry name" value="RNA_pol_sigma_r3/r4-like"/>
</dbReference>
<dbReference type="Proteomes" id="UP000281028">
    <property type="component" value="Unassembled WGS sequence"/>
</dbReference>
<dbReference type="Pfam" id="PF08281">
    <property type="entry name" value="Sigma70_r4_2"/>
    <property type="match status" value="1"/>
</dbReference>
<dbReference type="AlphaFoldDB" id="A0A3S1B1D4"/>
<dbReference type="EMBL" id="RIAR02000001">
    <property type="protein sequence ID" value="NSL87653.1"/>
    <property type="molecule type" value="Genomic_DNA"/>
</dbReference>
<protein>
    <submittedName>
        <fullName evidence="7">RNA polymerase sigma-70 factor</fullName>
    </submittedName>
</protein>
<keyword evidence="2" id="KW-0805">Transcription regulation</keyword>
<dbReference type="InterPro" id="IPR036388">
    <property type="entry name" value="WH-like_DNA-bd_sf"/>
</dbReference>
<dbReference type="InterPro" id="IPR014284">
    <property type="entry name" value="RNA_pol_sigma-70_dom"/>
</dbReference>
<evidence type="ECO:0000256" key="2">
    <source>
        <dbReference type="ARBA" id="ARBA00023015"/>
    </source>
</evidence>
<evidence type="ECO:0000256" key="4">
    <source>
        <dbReference type="ARBA" id="ARBA00023163"/>
    </source>
</evidence>
<evidence type="ECO:0000313" key="8">
    <source>
        <dbReference type="Proteomes" id="UP000281028"/>
    </source>
</evidence>
<dbReference type="NCBIfam" id="TIGR02937">
    <property type="entry name" value="sigma70-ECF"/>
    <property type="match status" value="1"/>
</dbReference>
<dbReference type="GO" id="GO:0006352">
    <property type="term" value="P:DNA-templated transcription initiation"/>
    <property type="evidence" value="ECO:0007669"/>
    <property type="project" value="InterPro"/>
</dbReference>
<dbReference type="InterPro" id="IPR039425">
    <property type="entry name" value="RNA_pol_sigma-70-like"/>
</dbReference>
<dbReference type="SUPFAM" id="SSF88946">
    <property type="entry name" value="Sigma2 domain of RNA polymerase sigma factors"/>
    <property type="match status" value="1"/>
</dbReference>
<feature type="domain" description="RNA polymerase sigma factor 70 region 4 type 2" evidence="6">
    <location>
        <begin position="120"/>
        <end position="171"/>
    </location>
</feature>
<evidence type="ECO:0000313" key="7">
    <source>
        <dbReference type="EMBL" id="NSL87653.1"/>
    </source>
</evidence>
<dbReference type="SUPFAM" id="SSF88659">
    <property type="entry name" value="Sigma3 and sigma4 domains of RNA polymerase sigma factors"/>
    <property type="match status" value="1"/>
</dbReference>
<dbReference type="GO" id="GO:0003677">
    <property type="term" value="F:DNA binding"/>
    <property type="evidence" value="ECO:0007669"/>
    <property type="project" value="InterPro"/>
</dbReference>
<feature type="domain" description="RNA polymerase sigma-70 region 2" evidence="5">
    <location>
        <begin position="23"/>
        <end position="86"/>
    </location>
</feature>
<dbReference type="Pfam" id="PF04542">
    <property type="entry name" value="Sigma70_r2"/>
    <property type="match status" value="1"/>
</dbReference>
<dbReference type="NCBIfam" id="TIGR02985">
    <property type="entry name" value="Sig70_bacteroi1"/>
    <property type="match status" value="1"/>
</dbReference>
<proteinExistence type="inferred from homology"/>
<name>A0A3S1B1D4_9BACT</name>
<dbReference type="Gene3D" id="1.10.10.10">
    <property type="entry name" value="Winged helix-like DNA-binding domain superfamily/Winged helix DNA-binding domain"/>
    <property type="match status" value="1"/>
</dbReference>
<dbReference type="InterPro" id="IPR007627">
    <property type="entry name" value="RNA_pol_sigma70_r2"/>
</dbReference>
<evidence type="ECO:0000259" key="5">
    <source>
        <dbReference type="Pfam" id="PF04542"/>
    </source>
</evidence>
<comment type="caution">
    <text evidence="7">The sequence shown here is derived from an EMBL/GenBank/DDBJ whole genome shotgun (WGS) entry which is preliminary data.</text>
</comment>
<dbReference type="Gene3D" id="1.10.1740.10">
    <property type="match status" value="1"/>
</dbReference>
<dbReference type="InterPro" id="IPR013249">
    <property type="entry name" value="RNA_pol_sigma70_r4_t2"/>
</dbReference>
<evidence type="ECO:0000256" key="1">
    <source>
        <dbReference type="ARBA" id="ARBA00010641"/>
    </source>
</evidence>
<keyword evidence="8" id="KW-1185">Reference proteome</keyword>
<dbReference type="OrthoDB" id="1097528at2"/>
<evidence type="ECO:0000259" key="6">
    <source>
        <dbReference type="Pfam" id="PF08281"/>
    </source>
</evidence>
<dbReference type="PANTHER" id="PTHR43133:SF46">
    <property type="entry name" value="RNA POLYMERASE SIGMA-70 FACTOR ECF SUBFAMILY"/>
    <property type="match status" value="1"/>
</dbReference>
<dbReference type="PANTHER" id="PTHR43133">
    <property type="entry name" value="RNA POLYMERASE ECF-TYPE SIGMA FACTO"/>
    <property type="match status" value="1"/>
</dbReference>
<dbReference type="GO" id="GO:0016987">
    <property type="term" value="F:sigma factor activity"/>
    <property type="evidence" value="ECO:0007669"/>
    <property type="project" value="UniProtKB-KW"/>
</dbReference>
<accession>A0A3S1B1D4</accession>
<keyword evidence="4" id="KW-0804">Transcription</keyword>
<dbReference type="InterPro" id="IPR013325">
    <property type="entry name" value="RNA_pol_sigma_r2"/>
</dbReference>
<keyword evidence="3" id="KW-0731">Sigma factor</keyword>
<gene>
    <name evidence="7" type="ORF">ECE50_012470</name>
</gene>
<sequence length="183" mass="21588">MPDLYADDFRAGMKINEASFLHLYECYWKKLYHLAFKYLGDAFQAEGVVQDVFTSIWQRKSTLVLDPETAENYLVKAVRFRIARKYNDDIRKSRRIEELSVRQSEADNHTEETLFCSFLREEIDRLVTRLPERCRLVYQLSRQEGLNNREIAVNLLISEKTVENQLTKALKVIRKGLGKYQAD</sequence>
<organism evidence="7 8">
    <name type="scientific">Chitinophaga solisilvae</name>
    <dbReference type="NCBI Taxonomy" id="1233460"/>
    <lineage>
        <taxon>Bacteria</taxon>
        <taxon>Pseudomonadati</taxon>
        <taxon>Bacteroidota</taxon>
        <taxon>Chitinophagia</taxon>
        <taxon>Chitinophagales</taxon>
        <taxon>Chitinophagaceae</taxon>
        <taxon>Chitinophaga</taxon>
    </lineage>
</organism>
<dbReference type="InterPro" id="IPR014327">
    <property type="entry name" value="RNA_pol_sigma70_bacteroid"/>
</dbReference>